<dbReference type="Pfam" id="PF14214">
    <property type="entry name" value="Helitron_like_N"/>
    <property type="match status" value="1"/>
</dbReference>
<protein>
    <recommendedName>
        <fullName evidence="1">Helitron helicase-like domain-containing protein</fullName>
    </recommendedName>
</protein>
<proteinExistence type="predicted"/>
<dbReference type="AlphaFoldDB" id="A0A1X7TA06"/>
<dbReference type="InterPro" id="IPR025476">
    <property type="entry name" value="Helitron_helicase-like"/>
</dbReference>
<evidence type="ECO:0000313" key="2">
    <source>
        <dbReference type="EnsemblMetazoa" id="Aqu2.1.11393_001"/>
    </source>
</evidence>
<sequence>MFNKVLIKGQVLGQVTEYYYQKEYQARGAPHYHCLIWIANAPVVGQSTAEDVIRFIDERITCHIPNKDTCPELNEVVTRYQLHKCSIYCRKRESLVKTYLLQSATLAFLAQFLKALC</sequence>
<dbReference type="OMA" id="ARQIDYM"/>
<reference evidence="2" key="1">
    <citation type="submission" date="2017-05" db="UniProtKB">
        <authorList>
            <consortium name="EnsemblMetazoa"/>
        </authorList>
    </citation>
    <scope>IDENTIFICATION</scope>
</reference>
<dbReference type="InParanoid" id="A0A1X7TA06"/>
<dbReference type="EnsemblMetazoa" id="Aqu2.1.11393_001">
    <property type="protein sequence ID" value="Aqu2.1.11393_001"/>
    <property type="gene ID" value="Aqu2.1.11393"/>
</dbReference>
<name>A0A1X7TA06_AMPQE</name>
<accession>A0A1X7TA06</accession>
<organism evidence="2">
    <name type="scientific">Amphimedon queenslandica</name>
    <name type="common">Sponge</name>
    <dbReference type="NCBI Taxonomy" id="400682"/>
    <lineage>
        <taxon>Eukaryota</taxon>
        <taxon>Metazoa</taxon>
        <taxon>Porifera</taxon>
        <taxon>Demospongiae</taxon>
        <taxon>Heteroscleromorpha</taxon>
        <taxon>Haplosclerida</taxon>
        <taxon>Niphatidae</taxon>
        <taxon>Amphimedon</taxon>
    </lineage>
</organism>
<feature type="domain" description="Helitron helicase-like" evidence="1">
    <location>
        <begin position="2"/>
        <end position="36"/>
    </location>
</feature>
<evidence type="ECO:0000259" key="1">
    <source>
        <dbReference type="Pfam" id="PF14214"/>
    </source>
</evidence>